<accession>A0ABS4E967</accession>
<dbReference type="RefSeq" id="WP_209455975.1">
    <property type="nucleotide sequence ID" value="NZ_BAAACS010000012.1"/>
</dbReference>
<dbReference type="Proteomes" id="UP000767291">
    <property type="component" value="Unassembled WGS sequence"/>
</dbReference>
<dbReference type="Gene3D" id="3.10.310.10">
    <property type="entry name" value="Diaminopimelate Epimerase, Chain A, domain 1"/>
    <property type="match status" value="1"/>
</dbReference>
<proteinExistence type="predicted"/>
<protein>
    <submittedName>
        <fullName evidence="1">PhzF superfamily epimerase YddE/YHI9</fullName>
    </submittedName>
</protein>
<dbReference type="EMBL" id="JAGGJX010000001">
    <property type="protein sequence ID" value="MBP1854462.1"/>
    <property type="molecule type" value="Genomic_DNA"/>
</dbReference>
<evidence type="ECO:0000313" key="1">
    <source>
        <dbReference type="EMBL" id="MBP1854462.1"/>
    </source>
</evidence>
<keyword evidence="2" id="KW-1185">Reference proteome</keyword>
<name>A0ABS4E967_9FIRM</name>
<reference evidence="1 2" key="1">
    <citation type="submission" date="2021-03" db="EMBL/GenBank/DDBJ databases">
        <title>Genomic Encyclopedia of Type Strains, Phase IV (KMG-IV): sequencing the most valuable type-strain genomes for metagenomic binning, comparative biology and taxonomic classification.</title>
        <authorList>
            <person name="Goeker M."/>
        </authorList>
    </citation>
    <scope>NUCLEOTIDE SEQUENCE [LARGE SCALE GENOMIC DNA]</scope>
    <source>
        <strain evidence="1 2">DSM 1289</strain>
    </source>
</reference>
<organism evidence="1 2">
    <name type="scientific">Metaclostridioides mangenotii</name>
    <dbReference type="NCBI Taxonomy" id="1540"/>
    <lineage>
        <taxon>Bacteria</taxon>
        <taxon>Bacillati</taxon>
        <taxon>Bacillota</taxon>
        <taxon>Clostridia</taxon>
        <taxon>Peptostreptococcales</taxon>
        <taxon>Peptostreptococcaceae</taxon>
        <taxon>Metaclostridioides</taxon>
    </lineage>
</organism>
<comment type="caution">
    <text evidence="1">The sequence shown here is derived from an EMBL/GenBank/DDBJ whole genome shotgun (WGS) entry which is preliminary data.</text>
</comment>
<evidence type="ECO:0000313" key="2">
    <source>
        <dbReference type="Proteomes" id="UP000767291"/>
    </source>
</evidence>
<gene>
    <name evidence="1" type="ORF">J2Z43_000852</name>
</gene>
<dbReference type="SUPFAM" id="SSF54506">
    <property type="entry name" value="Diaminopimelate epimerase-like"/>
    <property type="match status" value="1"/>
</dbReference>
<sequence length="43" mass="5109">MEYYLLDVFTTEKFGGNQLAVFTNQQKNEQLLPDQMQKRNITI</sequence>